<reference evidence="2" key="1">
    <citation type="submission" date="2023-03" db="EMBL/GenBank/DDBJ databases">
        <title>Massive genome expansion in bonnet fungi (Mycena s.s.) driven by repeated elements and novel gene families across ecological guilds.</title>
        <authorList>
            <consortium name="Lawrence Berkeley National Laboratory"/>
            <person name="Harder C.B."/>
            <person name="Miyauchi S."/>
            <person name="Viragh M."/>
            <person name="Kuo A."/>
            <person name="Thoen E."/>
            <person name="Andreopoulos B."/>
            <person name="Lu D."/>
            <person name="Skrede I."/>
            <person name="Drula E."/>
            <person name="Henrissat B."/>
            <person name="Morin E."/>
            <person name="Kohler A."/>
            <person name="Barry K."/>
            <person name="LaButti K."/>
            <person name="Morin E."/>
            <person name="Salamov A."/>
            <person name="Lipzen A."/>
            <person name="Mereny Z."/>
            <person name="Hegedus B."/>
            <person name="Baldrian P."/>
            <person name="Stursova M."/>
            <person name="Weitz H."/>
            <person name="Taylor A."/>
            <person name="Grigoriev I.V."/>
            <person name="Nagy L.G."/>
            <person name="Martin F."/>
            <person name="Kauserud H."/>
        </authorList>
    </citation>
    <scope>NUCLEOTIDE SEQUENCE</scope>
    <source>
        <strain evidence="2">CBHHK173m</strain>
    </source>
</reference>
<gene>
    <name evidence="2" type="ORF">B0H15DRAFT_791504</name>
</gene>
<feature type="region of interest" description="Disordered" evidence="1">
    <location>
        <begin position="37"/>
        <end position="56"/>
    </location>
</feature>
<accession>A0AAD6XMJ8</accession>
<protein>
    <submittedName>
        <fullName evidence="2">Uncharacterized protein</fullName>
    </submittedName>
</protein>
<evidence type="ECO:0000313" key="3">
    <source>
        <dbReference type="Proteomes" id="UP001222325"/>
    </source>
</evidence>
<proteinExistence type="predicted"/>
<keyword evidence="3" id="KW-1185">Reference proteome</keyword>
<comment type="caution">
    <text evidence="2">The sequence shown here is derived from an EMBL/GenBank/DDBJ whole genome shotgun (WGS) entry which is preliminary data.</text>
</comment>
<sequence>MPLGSAASDTEASERDTAGIALAAPVLVAFAQAQPIPLESDGNNRPPHGPPELSDDAPTWLRQAISYLTEVPLGPYFDALLAALVSVEAAYGYAENPTRGLPKDGRPEIVNTWIWGGRGQRSKTRHEIKDLKAFIQSWDAWWASIQPPWRRKDAQGRYIIGKYGEDWDCLDYPGQNGTLSVVAALYFWGTTRRPLSELPKNAQDEWEAAVQDVSWMLEGLAAWALV</sequence>
<dbReference type="EMBL" id="JARJCN010000090">
    <property type="protein sequence ID" value="KAJ7075707.1"/>
    <property type="molecule type" value="Genomic_DNA"/>
</dbReference>
<dbReference type="Proteomes" id="UP001222325">
    <property type="component" value="Unassembled WGS sequence"/>
</dbReference>
<evidence type="ECO:0000256" key="1">
    <source>
        <dbReference type="SAM" id="MobiDB-lite"/>
    </source>
</evidence>
<organism evidence="2 3">
    <name type="scientific">Mycena belliarum</name>
    <dbReference type="NCBI Taxonomy" id="1033014"/>
    <lineage>
        <taxon>Eukaryota</taxon>
        <taxon>Fungi</taxon>
        <taxon>Dikarya</taxon>
        <taxon>Basidiomycota</taxon>
        <taxon>Agaricomycotina</taxon>
        <taxon>Agaricomycetes</taxon>
        <taxon>Agaricomycetidae</taxon>
        <taxon>Agaricales</taxon>
        <taxon>Marasmiineae</taxon>
        <taxon>Mycenaceae</taxon>
        <taxon>Mycena</taxon>
    </lineage>
</organism>
<evidence type="ECO:0000313" key="2">
    <source>
        <dbReference type="EMBL" id="KAJ7075707.1"/>
    </source>
</evidence>
<name>A0AAD6XMJ8_9AGAR</name>
<dbReference type="AlphaFoldDB" id="A0AAD6XMJ8"/>